<feature type="modified residue" description="N6-(pyridoxal phosphate)lysine" evidence="2 3">
    <location>
        <position position="26"/>
    </location>
</feature>
<dbReference type="InterPro" id="IPR029066">
    <property type="entry name" value="PLP-binding_barrel"/>
</dbReference>
<dbReference type="AlphaFoldDB" id="A0A150Y303"/>
<dbReference type="STRING" id="1914963.AWW67_16485"/>
<comment type="similarity">
    <text evidence="2 4">Belongs to the pyridoxal phosphate-binding protein YggS/PROSC family.</text>
</comment>
<evidence type="ECO:0000313" key="6">
    <source>
        <dbReference type="EMBL" id="KYG85306.1"/>
    </source>
</evidence>
<dbReference type="PROSITE" id="PS01211">
    <property type="entry name" value="UPF0001"/>
    <property type="match status" value="1"/>
</dbReference>
<dbReference type="HAMAP" id="MF_02087">
    <property type="entry name" value="PLP_homeostasis"/>
    <property type="match status" value="1"/>
</dbReference>
<dbReference type="CDD" id="cd00635">
    <property type="entry name" value="PLPDE_III_YBL036c_like"/>
    <property type="match status" value="1"/>
</dbReference>
<comment type="function">
    <text evidence="2">Pyridoxal 5'-phosphate (PLP)-binding protein, which is involved in PLP homeostasis.</text>
</comment>
<proteinExistence type="inferred from homology"/>
<organism evidence="6 7">
    <name type="scientific">Roseivirga seohaensis</name>
    <dbReference type="NCBI Taxonomy" id="1914963"/>
    <lineage>
        <taxon>Bacteria</taxon>
        <taxon>Pseudomonadati</taxon>
        <taxon>Bacteroidota</taxon>
        <taxon>Cytophagia</taxon>
        <taxon>Cytophagales</taxon>
        <taxon>Roseivirgaceae</taxon>
        <taxon>Roseivirga</taxon>
    </lineage>
</organism>
<dbReference type="PANTHER" id="PTHR10146">
    <property type="entry name" value="PROLINE SYNTHETASE CO-TRANSCRIBED BACTERIAL HOMOLOG PROTEIN"/>
    <property type="match status" value="1"/>
</dbReference>
<protein>
    <recommendedName>
        <fullName evidence="2">Pyridoxal phosphate homeostasis protein</fullName>
        <shortName evidence="2">PLP homeostasis protein</shortName>
    </recommendedName>
</protein>
<evidence type="ECO:0000256" key="2">
    <source>
        <dbReference type="HAMAP-Rule" id="MF_02087"/>
    </source>
</evidence>
<dbReference type="PIRSF" id="PIRSF004848">
    <property type="entry name" value="YBL036c_PLPDEIII"/>
    <property type="match status" value="1"/>
</dbReference>
<dbReference type="GO" id="GO:0030170">
    <property type="term" value="F:pyridoxal phosphate binding"/>
    <property type="evidence" value="ECO:0007669"/>
    <property type="project" value="UniProtKB-UniRule"/>
</dbReference>
<dbReference type="Proteomes" id="UP000075663">
    <property type="component" value="Unassembled WGS sequence"/>
</dbReference>
<evidence type="ECO:0000313" key="7">
    <source>
        <dbReference type="Proteomes" id="UP000075663"/>
    </source>
</evidence>
<evidence type="ECO:0000256" key="3">
    <source>
        <dbReference type="PIRSR" id="PIRSR004848-1"/>
    </source>
</evidence>
<dbReference type="FunFam" id="3.20.20.10:FF:000018">
    <property type="entry name" value="Pyridoxal phosphate homeostasis protein"/>
    <property type="match status" value="1"/>
</dbReference>
<name>A0A150Y303_9BACT</name>
<evidence type="ECO:0000256" key="4">
    <source>
        <dbReference type="RuleBase" id="RU004514"/>
    </source>
</evidence>
<accession>A0A150Y303</accession>
<evidence type="ECO:0000256" key="1">
    <source>
        <dbReference type="ARBA" id="ARBA00022898"/>
    </source>
</evidence>
<dbReference type="NCBIfam" id="TIGR00044">
    <property type="entry name" value="YggS family pyridoxal phosphate-dependent enzyme"/>
    <property type="match status" value="1"/>
</dbReference>
<feature type="domain" description="Alanine racemase N-terminal" evidence="5">
    <location>
        <begin position="3"/>
        <end position="221"/>
    </location>
</feature>
<dbReference type="Gene3D" id="3.20.20.10">
    <property type="entry name" value="Alanine racemase"/>
    <property type="match status" value="1"/>
</dbReference>
<sequence length="225" mass="25727">MSVENNIKKYREILKPFGAQLIAVSKTKPKEDLLQAYEIGQRAFGENKVQELTEKADALPKDIQWHMIGHLQRNKVKYIAPFVHLIHAVDSERLLKEIDKQAAKNDRVIPCLLQVFIAKEESKFGFSEEELLDFLKSEAFQELKQIKVVGLMGMATNTDDMQRVKNEFTGLKALFDQIKNEIHSENLEMKELSMGMTNDYQVACEADSTMVRIGSAIFGGRNYNQ</sequence>
<dbReference type="Pfam" id="PF01168">
    <property type="entry name" value="Ala_racemase_N"/>
    <property type="match status" value="1"/>
</dbReference>
<comment type="caution">
    <text evidence="6">The sequence shown here is derived from an EMBL/GenBank/DDBJ whole genome shotgun (WGS) entry which is preliminary data.</text>
</comment>
<evidence type="ECO:0000259" key="5">
    <source>
        <dbReference type="Pfam" id="PF01168"/>
    </source>
</evidence>
<dbReference type="SUPFAM" id="SSF51419">
    <property type="entry name" value="PLP-binding barrel"/>
    <property type="match status" value="1"/>
</dbReference>
<dbReference type="EMBL" id="LRPB01000005">
    <property type="protein sequence ID" value="KYG85306.1"/>
    <property type="molecule type" value="Genomic_DNA"/>
</dbReference>
<reference evidence="6 7" key="1">
    <citation type="submission" date="2016-01" db="EMBL/GenBank/DDBJ databases">
        <title>Genome sequencing of Roseivirga seohaensis SW-152.</title>
        <authorList>
            <person name="Selvaratnam C."/>
            <person name="Thevarajoo S."/>
            <person name="Goh K.M."/>
            <person name="Ee R."/>
            <person name="Chan K.-G."/>
            <person name="Chong C.S."/>
        </authorList>
    </citation>
    <scope>NUCLEOTIDE SEQUENCE [LARGE SCALE GENOMIC DNA]</scope>
    <source>
        <strain evidence="6 7">SW-152</strain>
    </source>
</reference>
<comment type="cofactor">
    <cofactor evidence="3">
        <name>pyridoxal 5'-phosphate</name>
        <dbReference type="ChEBI" id="CHEBI:597326"/>
    </cofactor>
</comment>
<dbReference type="PANTHER" id="PTHR10146:SF14">
    <property type="entry name" value="PYRIDOXAL PHOSPHATE HOMEOSTASIS PROTEIN"/>
    <property type="match status" value="1"/>
</dbReference>
<keyword evidence="1 2" id="KW-0663">Pyridoxal phosphate</keyword>
<dbReference type="RefSeq" id="WP_062300276.1">
    <property type="nucleotide sequence ID" value="NZ_LRPB01000005.1"/>
</dbReference>
<dbReference type="InterPro" id="IPR001608">
    <property type="entry name" value="Ala_racemase_N"/>
</dbReference>
<gene>
    <name evidence="6" type="ORF">AWW67_16485</name>
</gene>
<dbReference type="InterPro" id="IPR011078">
    <property type="entry name" value="PyrdxlP_homeostasis"/>
</dbReference>